<feature type="region of interest" description="Disordered" evidence="1">
    <location>
        <begin position="238"/>
        <end position="265"/>
    </location>
</feature>
<evidence type="ECO:0000256" key="1">
    <source>
        <dbReference type="SAM" id="MobiDB-lite"/>
    </source>
</evidence>
<feature type="signal peptide" evidence="2">
    <location>
        <begin position="1"/>
        <end position="22"/>
    </location>
</feature>
<evidence type="ECO:0000313" key="4">
    <source>
        <dbReference type="Proteomes" id="UP000199555"/>
    </source>
</evidence>
<evidence type="ECO:0000313" key="3">
    <source>
        <dbReference type="EMBL" id="SDL27580.1"/>
    </source>
</evidence>
<evidence type="ECO:0000256" key="2">
    <source>
        <dbReference type="SAM" id="SignalP"/>
    </source>
</evidence>
<sequence length="271" mass="29005">MRRLQVLLFALSLPFSAVPAHAAEALCEITAKGERVDGPCRFSARRGGSFDIAMMDERMMGGATSLSLDVVGPGMGEVRGLTPFGVRSRWGEARRMAQDRACWRGADFTICVRALDNATSDAGNKGGVFVGRCHMEGCTWLSQSPAREIGQGSAAVPGRRVESTVTVAQSEHSGGLYPTSAPDGLAWSRPHNVQFFCSPARPAFQTDDGSWLVLPLPEVYGATESVTRQYLRACHPGAGTGDPYESPKALGYSAGMPQQDSYPDFDALIRG</sequence>
<gene>
    <name evidence="3" type="ORF">SAMN04487971_10898</name>
</gene>
<keyword evidence="4" id="KW-1185">Reference proteome</keyword>
<feature type="chain" id="PRO_5011609494" evidence="2">
    <location>
        <begin position="23"/>
        <end position="271"/>
    </location>
</feature>
<reference evidence="4" key="1">
    <citation type="submission" date="2016-10" db="EMBL/GenBank/DDBJ databases">
        <authorList>
            <person name="Varghese N."/>
            <person name="Submissions S."/>
        </authorList>
    </citation>
    <scope>NUCLEOTIDE SEQUENCE [LARGE SCALE GENOMIC DNA]</scope>
    <source>
        <strain evidence="4">CGMCC 1.7655</strain>
    </source>
</reference>
<protein>
    <submittedName>
        <fullName evidence="3">Uncharacterized protein</fullName>
    </submittedName>
</protein>
<proteinExistence type="predicted"/>
<name>A0A1G9IQX4_9RHOB</name>
<dbReference type="AlphaFoldDB" id="A0A1G9IQX4"/>
<keyword evidence="2" id="KW-0732">Signal</keyword>
<dbReference type="EMBL" id="FNGE01000008">
    <property type="protein sequence ID" value="SDL27580.1"/>
    <property type="molecule type" value="Genomic_DNA"/>
</dbReference>
<organism evidence="3 4">
    <name type="scientific">Paracoccus chinensis</name>
    <dbReference type="NCBI Taxonomy" id="525640"/>
    <lineage>
        <taxon>Bacteria</taxon>
        <taxon>Pseudomonadati</taxon>
        <taxon>Pseudomonadota</taxon>
        <taxon>Alphaproteobacteria</taxon>
        <taxon>Rhodobacterales</taxon>
        <taxon>Paracoccaceae</taxon>
        <taxon>Paracoccus</taxon>
    </lineage>
</organism>
<accession>A0A1G9IQX4</accession>
<dbReference type="STRING" id="525640.SAMN04487971_10898"/>
<dbReference type="Proteomes" id="UP000199555">
    <property type="component" value="Unassembled WGS sequence"/>
</dbReference>